<reference evidence="1 2" key="1">
    <citation type="submission" date="2017-05" db="EMBL/GenBank/DDBJ databases">
        <authorList>
            <person name="Varghese N."/>
            <person name="Submissions S."/>
        </authorList>
    </citation>
    <scope>NUCLEOTIDE SEQUENCE [LARGE SCALE GENOMIC DNA]</scope>
    <source>
        <strain evidence="1 2">DSM 100094</strain>
    </source>
</reference>
<keyword evidence="2" id="KW-1185">Reference proteome</keyword>
<dbReference type="OrthoDB" id="7760063at2"/>
<evidence type="ECO:0000313" key="1">
    <source>
        <dbReference type="EMBL" id="SMO52285.1"/>
    </source>
</evidence>
<name>A0A521BZ06_9RHOB</name>
<organism evidence="1 2">
    <name type="scientific">Paracoccus laeviglucosivorans</name>
    <dbReference type="NCBI Taxonomy" id="1197861"/>
    <lineage>
        <taxon>Bacteria</taxon>
        <taxon>Pseudomonadati</taxon>
        <taxon>Pseudomonadota</taxon>
        <taxon>Alphaproteobacteria</taxon>
        <taxon>Rhodobacterales</taxon>
        <taxon>Paracoccaceae</taxon>
        <taxon>Paracoccus</taxon>
    </lineage>
</organism>
<protein>
    <recommendedName>
        <fullName evidence="3">PKD domain-containing protein</fullName>
    </recommendedName>
</protein>
<dbReference type="RefSeq" id="WP_142662120.1">
    <property type="nucleotide sequence ID" value="NZ_FXTK01000003.1"/>
</dbReference>
<gene>
    <name evidence="1" type="ORF">SAMN06265221_103265</name>
</gene>
<evidence type="ECO:0000313" key="2">
    <source>
        <dbReference type="Proteomes" id="UP000319014"/>
    </source>
</evidence>
<proteinExistence type="predicted"/>
<sequence>MALTILDGLGKALFDNIAATYIGAQPVRMLDSSGDPLTQDQGAVLPAITRSPTILPAAPAIGQSITLDLGHANGTPEPVAEWDFTLDGISIRDMLDAGELTMELTSPGVYALTLRWTNSAGSVEAETQGFTVVAVPVPVIDYDRQALCYFDAHTTHAGTAGEVASVTARGTGAYVFAATGSGAAIQHDATGFGFGDGAYLQCQTLSNQPTTDGLFAVVDVTLTAYGSNAAQMIDGTGGHVKIRNSAGSLQATGSDDSALTQPLGSVEYGRRMVLAAQIDDVLDLLSGHDAAGNLVSLAHPGLTDPTPNRFSCGRFMIGTIHRLAIVGRPEGQPWPVTMQEVVADFRRGA</sequence>
<dbReference type="Proteomes" id="UP000319014">
    <property type="component" value="Unassembled WGS sequence"/>
</dbReference>
<evidence type="ECO:0008006" key="3">
    <source>
        <dbReference type="Google" id="ProtNLM"/>
    </source>
</evidence>
<accession>A0A521BZ06</accession>
<dbReference type="AlphaFoldDB" id="A0A521BZ06"/>
<dbReference type="EMBL" id="FXTK01000003">
    <property type="protein sequence ID" value="SMO52285.1"/>
    <property type="molecule type" value="Genomic_DNA"/>
</dbReference>